<dbReference type="SUPFAM" id="SSF143011">
    <property type="entry name" value="RelE-like"/>
    <property type="match status" value="1"/>
</dbReference>
<evidence type="ECO:0000256" key="1">
    <source>
        <dbReference type="ARBA" id="ARBA00006226"/>
    </source>
</evidence>
<keyword evidence="4" id="KW-1185">Reference proteome</keyword>
<proteinExistence type="inferred from homology"/>
<dbReference type="RefSeq" id="WP_278012952.1">
    <property type="nucleotide sequence ID" value="NZ_CP121208.1"/>
</dbReference>
<dbReference type="Gene3D" id="3.30.2310.20">
    <property type="entry name" value="RelE-like"/>
    <property type="match status" value="1"/>
</dbReference>
<dbReference type="Proteomes" id="UP001215216">
    <property type="component" value="Chromosome"/>
</dbReference>
<reference evidence="3 4" key="1">
    <citation type="submission" date="2023-03" db="EMBL/GenBank/DDBJ databases">
        <title>Complete genome of Arcanobacterium canis strain DSM 25104 isolated in 2010 from a canine otitis externa in Germany.</title>
        <authorList>
            <person name="Borowiak M."/>
            <person name="Kreitlow A."/>
            <person name="Malorny B."/>
            <person name="Laemmler C."/>
            <person name="Prenger-Berninghoff E."/>
            <person name="Ploetz M."/>
            <person name="Abdulmawjood A."/>
        </authorList>
    </citation>
    <scope>NUCLEOTIDE SEQUENCE [LARGE SCALE GENOMIC DNA]</scope>
    <source>
        <strain evidence="3 4">DSM 25104</strain>
    </source>
</reference>
<organism evidence="3 4">
    <name type="scientific">Arcanobacterium canis</name>
    <dbReference type="NCBI Taxonomy" id="999183"/>
    <lineage>
        <taxon>Bacteria</taxon>
        <taxon>Bacillati</taxon>
        <taxon>Actinomycetota</taxon>
        <taxon>Actinomycetes</taxon>
        <taxon>Actinomycetales</taxon>
        <taxon>Actinomycetaceae</taxon>
        <taxon>Arcanobacterium</taxon>
    </lineage>
</organism>
<dbReference type="Pfam" id="PF05016">
    <property type="entry name" value="ParE_toxin"/>
    <property type="match status" value="1"/>
</dbReference>
<name>A0ABY8FYH2_9ACTO</name>
<dbReference type="InterPro" id="IPR007712">
    <property type="entry name" value="RelE/ParE_toxin"/>
</dbReference>
<dbReference type="InterPro" id="IPR035093">
    <property type="entry name" value="RelE/ParE_toxin_dom_sf"/>
</dbReference>
<evidence type="ECO:0000256" key="2">
    <source>
        <dbReference type="ARBA" id="ARBA00022649"/>
    </source>
</evidence>
<evidence type="ECO:0000313" key="3">
    <source>
        <dbReference type="EMBL" id="WFM83557.1"/>
    </source>
</evidence>
<protein>
    <submittedName>
        <fullName evidence="3">Type II toxin-antitoxin system RelE/ParE family toxin</fullName>
    </submittedName>
</protein>
<comment type="similarity">
    <text evidence="1">Belongs to the RelE toxin family.</text>
</comment>
<keyword evidence="2" id="KW-1277">Toxin-antitoxin system</keyword>
<dbReference type="PANTHER" id="PTHR35601:SF1">
    <property type="entry name" value="TOXIN RELE"/>
    <property type="match status" value="1"/>
</dbReference>
<sequence>MSWSLETSNRFDKEFKKLDHYTQRIIKGWIVKNIAHADNPRAYGKALTGNFAGLSRYRIGDYRLIVEIQDDRFIILALSIGHRAIYAAKCKERGNFRAVSSQSIVRESRLRFSRDGDQSAVS</sequence>
<dbReference type="NCBIfam" id="TIGR02385">
    <property type="entry name" value="RelE_StbE"/>
    <property type="match status" value="1"/>
</dbReference>
<dbReference type="PANTHER" id="PTHR35601">
    <property type="entry name" value="TOXIN RELE"/>
    <property type="match status" value="1"/>
</dbReference>
<accession>A0ABY8FYH2</accession>
<dbReference type="EMBL" id="CP121208">
    <property type="protein sequence ID" value="WFM83557.1"/>
    <property type="molecule type" value="Genomic_DNA"/>
</dbReference>
<gene>
    <name evidence="3" type="ORF">P7079_00820</name>
</gene>
<evidence type="ECO:0000313" key="4">
    <source>
        <dbReference type="Proteomes" id="UP001215216"/>
    </source>
</evidence>